<evidence type="ECO:0000313" key="3">
    <source>
        <dbReference type="Proteomes" id="UP000016930"/>
    </source>
</evidence>
<feature type="region of interest" description="Disordered" evidence="1">
    <location>
        <begin position="244"/>
        <end position="265"/>
    </location>
</feature>
<sequence length="418" mass="47059">MTDHGSNNTMLNTAILDLLDWLAQNPWLNYRIIESPDASMETTPMLSPPTSSSDGGREQYEWYRRQMRTPFKEIPSPQHESCSDPSVLANGNVFHGVFCSRPEDTNYWCYSPSSEENANSQLVGDSPEETSIVTAFMPGTDNYLEIPPKSQRKCHDWHVDSEPCKSLTSLCGYHDFEQFHAAHLDSYDPDACHVSYPPIQDNDIGTPDRQIASTSQLMYQAAEEGTRVLEAHMLFLEQYPPTLARDGPPQYRPSHKRPAYFSDDTDVPHISIRRSARPSVEAILQMGFPATSSEPCIGGHGEKDVFRYYVPGQNSSGKPRKQRAVVRDVAHPYLSPRPRRHKAACGEFTLYGSDRTAYNPYADGAASRYTPSYNVMETTQAPAESTQVFEDIDESDLAQQSFFRFLLDSALEINSFPD</sequence>
<dbReference type="Proteomes" id="UP000016930">
    <property type="component" value="Unassembled WGS sequence"/>
</dbReference>
<dbReference type="AlphaFoldDB" id="M2RK22"/>
<protein>
    <submittedName>
        <fullName evidence="2">Uncharacterized protein</fullName>
    </submittedName>
</protein>
<dbReference type="EMBL" id="KB445794">
    <property type="protein sequence ID" value="EMD38817.1"/>
    <property type="molecule type" value="Genomic_DNA"/>
</dbReference>
<gene>
    <name evidence="2" type="ORF">CERSUDRAFT_92849</name>
</gene>
<reference evidence="2 3" key="1">
    <citation type="journal article" date="2012" name="Proc. Natl. Acad. Sci. U.S.A.">
        <title>Comparative genomics of Ceriporiopsis subvermispora and Phanerochaete chrysosporium provide insight into selective ligninolysis.</title>
        <authorList>
            <person name="Fernandez-Fueyo E."/>
            <person name="Ruiz-Duenas F.J."/>
            <person name="Ferreira P."/>
            <person name="Floudas D."/>
            <person name="Hibbett D.S."/>
            <person name="Canessa P."/>
            <person name="Larrondo L.F."/>
            <person name="James T.Y."/>
            <person name="Seelenfreund D."/>
            <person name="Lobos S."/>
            <person name="Polanco R."/>
            <person name="Tello M."/>
            <person name="Honda Y."/>
            <person name="Watanabe T."/>
            <person name="Watanabe T."/>
            <person name="Ryu J.S."/>
            <person name="Kubicek C.P."/>
            <person name="Schmoll M."/>
            <person name="Gaskell J."/>
            <person name="Hammel K.E."/>
            <person name="St John F.J."/>
            <person name="Vanden Wymelenberg A."/>
            <person name="Sabat G."/>
            <person name="Splinter BonDurant S."/>
            <person name="Syed K."/>
            <person name="Yadav J.S."/>
            <person name="Doddapaneni H."/>
            <person name="Subramanian V."/>
            <person name="Lavin J.L."/>
            <person name="Oguiza J.A."/>
            <person name="Perez G."/>
            <person name="Pisabarro A.G."/>
            <person name="Ramirez L."/>
            <person name="Santoyo F."/>
            <person name="Master E."/>
            <person name="Coutinho P.M."/>
            <person name="Henrissat B."/>
            <person name="Lombard V."/>
            <person name="Magnuson J.K."/>
            <person name="Kuees U."/>
            <person name="Hori C."/>
            <person name="Igarashi K."/>
            <person name="Samejima M."/>
            <person name="Held B.W."/>
            <person name="Barry K.W."/>
            <person name="LaButti K.M."/>
            <person name="Lapidus A."/>
            <person name="Lindquist E.A."/>
            <person name="Lucas S.M."/>
            <person name="Riley R."/>
            <person name="Salamov A.A."/>
            <person name="Hoffmeister D."/>
            <person name="Schwenk D."/>
            <person name="Hadar Y."/>
            <person name="Yarden O."/>
            <person name="de Vries R.P."/>
            <person name="Wiebenga A."/>
            <person name="Stenlid J."/>
            <person name="Eastwood D."/>
            <person name="Grigoriev I.V."/>
            <person name="Berka R.M."/>
            <person name="Blanchette R.A."/>
            <person name="Kersten P."/>
            <person name="Martinez A.T."/>
            <person name="Vicuna R."/>
            <person name="Cullen D."/>
        </authorList>
    </citation>
    <scope>NUCLEOTIDE SEQUENCE [LARGE SCALE GENOMIC DNA]</scope>
    <source>
        <strain evidence="2 3">B</strain>
    </source>
</reference>
<evidence type="ECO:0000313" key="2">
    <source>
        <dbReference type="EMBL" id="EMD38817.1"/>
    </source>
</evidence>
<accession>M2RK22</accession>
<keyword evidence="3" id="KW-1185">Reference proteome</keyword>
<proteinExistence type="predicted"/>
<dbReference type="HOGENOM" id="CLU_657201_0_0_1"/>
<organism evidence="2 3">
    <name type="scientific">Ceriporiopsis subvermispora (strain B)</name>
    <name type="common">White-rot fungus</name>
    <name type="synonym">Gelatoporia subvermispora</name>
    <dbReference type="NCBI Taxonomy" id="914234"/>
    <lineage>
        <taxon>Eukaryota</taxon>
        <taxon>Fungi</taxon>
        <taxon>Dikarya</taxon>
        <taxon>Basidiomycota</taxon>
        <taxon>Agaricomycotina</taxon>
        <taxon>Agaricomycetes</taxon>
        <taxon>Polyporales</taxon>
        <taxon>Gelatoporiaceae</taxon>
        <taxon>Gelatoporia</taxon>
    </lineage>
</organism>
<evidence type="ECO:0000256" key="1">
    <source>
        <dbReference type="SAM" id="MobiDB-lite"/>
    </source>
</evidence>
<name>M2RK22_CERS8</name>